<sequence length="281" mass="29863">MLNKIVSSMCLMLFSANIFAGASDIKSSNNQIGLQSISTNVDYTETGNGTLGTATGTLDTEKGDVPGYAIFISTMTGDDNQYFEAGYDHSKGQTNYIGSLMGGTFGSVASSSSAALINYNVRYGKGFLIDSVGSEPVVPLMLTPYVELGRHQWDRGVNYGETYTNDYFAIGTLWQFSPVIGQLVVTANAMFGTTFRSNISVNSGPGLNGFSGALGSSSIYKLGISADYAFTKHLHGNAGFDYTSFSYGMSAVYPVGGGIVAWEPDSKTNYSVFKIGIGYAF</sequence>
<organism evidence="1">
    <name type="scientific">mine drainage metagenome</name>
    <dbReference type="NCBI Taxonomy" id="410659"/>
    <lineage>
        <taxon>unclassified sequences</taxon>
        <taxon>metagenomes</taxon>
        <taxon>ecological metagenomes</taxon>
    </lineage>
</organism>
<gene>
    <name evidence="1" type="ORF">GALL_168870</name>
</gene>
<reference evidence="1" key="1">
    <citation type="submission" date="2016-10" db="EMBL/GenBank/DDBJ databases">
        <title>Sequence of Gallionella enrichment culture.</title>
        <authorList>
            <person name="Poehlein A."/>
            <person name="Muehling M."/>
            <person name="Daniel R."/>
        </authorList>
    </citation>
    <scope>NUCLEOTIDE SEQUENCE</scope>
</reference>
<proteinExistence type="predicted"/>
<dbReference type="AlphaFoldDB" id="A0A1J5RY87"/>
<comment type="caution">
    <text evidence="1">The sequence shown here is derived from an EMBL/GenBank/DDBJ whole genome shotgun (WGS) entry which is preliminary data.</text>
</comment>
<name>A0A1J5RY87_9ZZZZ</name>
<evidence type="ECO:0000313" key="1">
    <source>
        <dbReference type="EMBL" id="OIR01089.1"/>
    </source>
</evidence>
<evidence type="ECO:0008006" key="2">
    <source>
        <dbReference type="Google" id="ProtNLM"/>
    </source>
</evidence>
<protein>
    <recommendedName>
        <fullName evidence="2">Outer membrane protein beta-barrel domain-containing protein</fullName>
    </recommendedName>
</protein>
<accession>A0A1J5RY87</accession>
<dbReference type="EMBL" id="MLJW01000088">
    <property type="protein sequence ID" value="OIR01089.1"/>
    <property type="molecule type" value="Genomic_DNA"/>
</dbReference>